<evidence type="ECO:0000256" key="7">
    <source>
        <dbReference type="ARBA" id="ARBA00038075"/>
    </source>
</evidence>
<evidence type="ECO:0000313" key="13">
    <source>
        <dbReference type="Proteomes" id="UP000319516"/>
    </source>
</evidence>
<gene>
    <name evidence="12" type="ORF">FB467_2349</name>
</gene>
<evidence type="ECO:0000256" key="9">
    <source>
        <dbReference type="SAM" id="MobiDB-lite"/>
    </source>
</evidence>
<feature type="transmembrane region" description="Helical" evidence="10">
    <location>
        <begin position="395"/>
        <end position="416"/>
    </location>
</feature>
<dbReference type="PROSITE" id="PS50850">
    <property type="entry name" value="MFS"/>
    <property type="match status" value="1"/>
</dbReference>
<comment type="caution">
    <text evidence="12">The sequence shown here is derived from an EMBL/GenBank/DDBJ whole genome shotgun (WGS) entry which is preliminary data.</text>
</comment>
<dbReference type="PANTHER" id="PTHR23513:SF9">
    <property type="entry name" value="ENTEROBACTIN EXPORTER ENTS"/>
    <property type="match status" value="1"/>
</dbReference>
<dbReference type="Proteomes" id="UP000319516">
    <property type="component" value="Unassembled WGS sequence"/>
</dbReference>
<feature type="transmembrane region" description="Helical" evidence="10">
    <location>
        <begin position="274"/>
        <end position="299"/>
    </location>
</feature>
<dbReference type="SUPFAM" id="SSF103473">
    <property type="entry name" value="MFS general substrate transporter"/>
    <property type="match status" value="1"/>
</dbReference>
<dbReference type="GO" id="GO:0022857">
    <property type="term" value="F:transmembrane transporter activity"/>
    <property type="evidence" value="ECO:0007669"/>
    <property type="project" value="InterPro"/>
</dbReference>
<dbReference type="GO" id="GO:0005886">
    <property type="term" value="C:plasma membrane"/>
    <property type="evidence" value="ECO:0007669"/>
    <property type="project" value="UniProtKB-SubCell"/>
</dbReference>
<evidence type="ECO:0000259" key="11">
    <source>
        <dbReference type="PROSITE" id="PS50850"/>
    </source>
</evidence>
<keyword evidence="3" id="KW-1003">Cell membrane</keyword>
<feature type="transmembrane region" description="Helical" evidence="10">
    <location>
        <begin position="94"/>
        <end position="112"/>
    </location>
</feature>
<dbReference type="AlphaFoldDB" id="A0A542YT26"/>
<evidence type="ECO:0000256" key="10">
    <source>
        <dbReference type="SAM" id="Phobius"/>
    </source>
</evidence>
<comment type="similarity">
    <text evidence="7">Belongs to the major facilitator superfamily. Drug:H(+) antiporter-3 (DHA3) (TC 2.A.1.21) family.</text>
</comment>
<comment type="subcellular location">
    <subcellularLocation>
        <location evidence="1">Cell inner membrane</location>
        <topology evidence="1">Multi-pass membrane protein</topology>
    </subcellularLocation>
</comment>
<evidence type="ECO:0000256" key="6">
    <source>
        <dbReference type="ARBA" id="ARBA00023136"/>
    </source>
</evidence>
<dbReference type="Gene3D" id="1.20.1250.20">
    <property type="entry name" value="MFS general substrate transporter like domains"/>
    <property type="match status" value="1"/>
</dbReference>
<feature type="domain" description="Major facilitator superfamily (MFS) profile" evidence="11">
    <location>
        <begin position="242"/>
        <end position="438"/>
    </location>
</feature>
<reference evidence="12 13" key="1">
    <citation type="submission" date="2019-06" db="EMBL/GenBank/DDBJ databases">
        <title>Sequencing the genomes of 1000 actinobacteria strains.</title>
        <authorList>
            <person name="Klenk H.-P."/>
        </authorList>
    </citation>
    <scope>NUCLEOTIDE SEQUENCE [LARGE SCALE GENOMIC DNA]</scope>
    <source>
        <strain evidence="12 13">DSM 12335</strain>
    </source>
</reference>
<evidence type="ECO:0000256" key="3">
    <source>
        <dbReference type="ARBA" id="ARBA00022475"/>
    </source>
</evidence>
<feature type="transmembrane region" description="Helical" evidence="10">
    <location>
        <begin position="246"/>
        <end position="268"/>
    </location>
</feature>
<feature type="transmembrane region" description="Helical" evidence="10">
    <location>
        <begin position="367"/>
        <end position="389"/>
    </location>
</feature>
<name>A0A542YT26_9MICO</name>
<sequence>MNRGPSQAALRRCAPPGHSPSRRPLGAVLSAHLVSVTCTAVSAITLPWLVLTTTGSASRTGLVVFAELAPYVVMQALAGPWVERFGPRRASRAGNLLAGAVLLLVPALHLTGQLRFEVLLGLVAVVGGLRGVADCGSAPLVPGTAGRAGVALERAAGLHASVSQGGHLVGAPLAGLLLTVLDPALVLAVSGSGICLAGLVVALGVPRSVGAPSPASDGSGRPTAYRTRLAEGLGFLAHEPVLRGPVVMIAVTNLISMGLAGVLLPAWVRDQGLPVAAVGTVAGALALGGLIGSLLGSWLAPRLRRWVTYAVGFLVGGPPLLLVLAFGAPLPVVVAVAAAGGLAGGGINPVVGAVQFERVPEPMLPRVLGAVKAVAWAGVPLGPLVAGAMTDLVGVRAALSVFGGAYVLVALAPFALRSFRLMDQRPTHPPPAGAVDAR</sequence>
<keyword evidence="4 10" id="KW-0812">Transmembrane</keyword>
<keyword evidence="5 10" id="KW-1133">Transmembrane helix</keyword>
<evidence type="ECO:0000256" key="1">
    <source>
        <dbReference type="ARBA" id="ARBA00004429"/>
    </source>
</evidence>
<evidence type="ECO:0000256" key="8">
    <source>
        <dbReference type="ARBA" id="ARBA00040914"/>
    </source>
</evidence>
<keyword evidence="13" id="KW-1185">Reference proteome</keyword>
<feature type="transmembrane region" description="Helical" evidence="10">
    <location>
        <begin position="306"/>
        <end position="326"/>
    </location>
</feature>
<evidence type="ECO:0000256" key="5">
    <source>
        <dbReference type="ARBA" id="ARBA00022989"/>
    </source>
</evidence>
<feature type="transmembrane region" description="Helical" evidence="10">
    <location>
        <begin position="62"/>
        <end position="82"/>
    </location>
</feature>
<keyword evidence="2" id="KW-0813">Transport</keyword>
<keyword evidence="6 10" id="KW-0472">Membrane</keyword>
<evidence type="ECO:0000313" key="12">
    <source>
        <dbReference type="EMBL" id="TQL51211.1"/>
    </source>
</evidence>
<accession>A0A542YT26</accession>
<evidence type="ECO:0000256" key="2">
    <source>
        <dbReference type="ARBA" id="ARBA00022448"/>
    </source>
</evidence>
<dbReference type="InterPro" id="IPR020846">
    <property type="entry name" value="MFS_dom"/>
</dbReference>
<evidence type="ECO:0000256" key="4">
    <source>
        <dbReference type="ARBA" id="ARBA00022692"/>
    </source>
</evidence>
<dbReference type="InterPro" id="IPR036259">
    <property type="entry name" value="MFS_trans_sf"/>
</dbReference>
<proteinExistence type="inferred from homology"/>
<feature type="transmembrane region" description="Helical" evidence="10">
    <location>
        <begin position="25"/>
        <end position="50"/>
    </location>
</feature>
<dbReference type="EMBL" id="VFOP01000001">
    <property type="protein sequence ID" value="TQL51211.1"/>
    <property type="molecule type" value="Genomic_DNA"/>
</dbReference>
<feature type="region of interest" description="Disordered" evidence="9">
    <location>
        <begin position="1"/>
        <end position="21"/>
    </location>
</feature>
<protein>
    <recommendedName>
        <fullName evidence="8">Multidrug efflux pump Tap</fullName>
    </recommendedName>
</protein>
<dbReference type="PANTHER" id="PTHR23513">
    <property type="entry name" value="INTEGRAL MEMBRANE EFFLUX PROTEIN-RELATED"/>
    <property type="match status" value="1"/>
</dbReference>
<dbReference type="Pfam" id="PF07690">
    <property type="entry name" value="MFS_1"/>
    <property type="match status" value="2"/>
</dbReference>
<dbReference type="CDD" id="cd06173">
    <property type="entry name" value="MFS_MefA_like"/>
    <property type="match status" value="1"/>
</dbReference>
<feature type="transmembrane region" description="Helical" evidence="10">
    <location>
        <begin position="332"/>
        <end position="355"/>
    </location>
</feature>
<feature type="transmembrane region" description="Helical" evidence="10">
    <location>
        <begin position="184"/>
        <end position="205"/>
    </location>
</feature>
<dbReference type="InterPro" id="IPR011701">
    <property type="entry name" value="MFS"/>
</dbReference>
<organism evidence="12 13">
    <name type="scientific">Ornithinicoccus hortensis</name>
    <dbReference type="NCBI Taxonomy" id="82346"/>
    <lineage>
        <taxon>Bacteria</taxon>
        <taxon>Bacillati</taxon>
        <taxon>Actinomycetota</taxon>
        <taxon>Actinomycetes</taxon>
        <taxon>Micrococcales</taxon>
        <taxon>Intrasporangiaceae</taxon>
        <taxon>Ornithinicoccus</taxon>
    </lineage>
</organism>